<accession>A0A0V7ZGN7</accession>
<sequence>MLSEDLINAIKNHNPFEGRLVVKSRDIWGTGFPDVSSLNAHASDAVYGAIDKIRNGRRQVVGITITAEKGLGKSHLISRIRRRLQNDRSALFVYMSQVGDLNGIKAEFLRNLANSLKEVGSQGVSQWRELATALINEAYNKKQSYTPEQMVSTFAELFQKNPNVIDTFSDKVLEIKPDIENPDIITAILWTLSSSPRYQLNAIKWLAGGELPQSRADAMGLSNPSKKNREAEAFNTVRQILDLISDYKPIVICFDELDVAECNDAGFSKSQVVASLGKDLYNSIKRGVLLTAMYPETWKDQVRSLSYAEAIVDRIGETILELNYLNSTDVTTLVSQWLKDFYEQQELIAQLPHPLFPFEEEKLREFGKERPTFRTVLKWCSKNWEIPPNAEEKSKPIQPKKHPVESVYDKELADLNGNIKDYIEDTTLLTKSLHFNFSTLVGETLERVEVEKIAEIRGSKKDKEYIHFKIIGKEDGKTVKIGVAVLEGFTGNSLLAGLKRLINYKKFDLTRGCLVRSKQVGSGTQTKKCLNQLLSPSLGGEWVLLKAEDIKPLLAIYFVMNSCDDYELSEDQIIDFIVQKRIVIDNYLIREILSDPSGEIPSEAADEDS</sequence>
<name>A0A0V7ZGN7_9CYAN</name>
<organism evidence="2 3">
    <name type="scientific">Mastigocoleus testarum BC008</name>
    <dbReference type="NCBI Taxonomy" id="371196"/>
    <lineage>
        <taxon>Bacteria</taxon>
        <taxon>Bacillati</taxon>
        <taxon>Cyanobacteriota</taxon>
        <taxon>Cyanophyceae</taxon>
        <taxon>Nostocales</taxon>
        <taxon>Hapalosiphonaceae</taxon>
        <taxon>Mastigocoleus</taxon>
    </lineage>
</organism>
<dbReference type="EMBL" id="LMTZ01000133">
    <property type="protein sequence ID" value="KST63744.1"/>
    <property type="molecule type" value="Genomic_DNA"/>
</dbReference>
<dbReference type="Pfam" id="PF07693">
    <property type="entry name" value="KAP_NTPase"/>
    <property type="match status" value="1"/>
</dbReference>
<gene>
    <name evidence="2" type="ORF">BC008_14925</name>
</gene>
<keyword evidence="3" id="KW-1185">Reference proteome</keyword>
<feature type="domain" description="KAP NTPase" evidence="1">
    <location>
        <begin position="42"/>
        <end position="258"/>
    </location>
</feature>
<reference evidence="2 3" key="1">
    <citation type="journal article" date="2015" name="Genome Announc.">
        <title>Draft Genome of the Euendolithic (true boring) Cyanobacterium Mastigocoleus testarum strain BC008.</title>
        <authorList>
            <person name="Guida B.S."/>
            <person name="Garcia-Pichel F."/>
        </authorList>
    </citation>
    <scope>NUCLEOTIDE SEQUENCE [LARGE SCALE GENOMIC DNA]</scope>
    <source>
        <strain evidence="2 3">BC008</strain>
    </source>
</reference>
<comment type="caution">
    <text evidence="2">The sequence shown here is derived from an EMBL/GenBank/DDBJ whole genome shotgun (WGS) entry which is preliminary data.</text>
</comment>
<evidence type="ECO:0000313" key="3">
    <source>
        <dbReference type="Proteomes" id="UP000053372"/>
    </source>
</evidence>
<evidence type="ECO:0000259" key="1">
    <source>
        <dbReference type="Pfam" id="PF07693"/>
    </source>
</evidence>
<dbReference type="SUPFAM" id="SSF52540">
    <property type="entry name" value="P-loop containing nucleoside triphosphate hydrolases"/>
    <property type="match status" value="1"/>
</dbReference>
<evidence type="ECO:0000313" key="2">
    <source>
        <dbReference type="EMBL" id="KST63744.1"/>
    </source>
</evidence>
<dbReference type="RefSeq" id="WP_058184341.1">
    <property type="nucleotide sequence ID" value="NZ_LMTZ01000133.1"/>
</dbReference>
<dbReference type="AlphaFoldDB" id="A0A0V7ZGN7"/>
<dbReference type="Proteomes" id="UP000053372">
    <property type="component" value="Unassembled WGS sequence"/>
</dbReference>
<protein>
    <recommendedName>
        <fullName evidence="1">KAP NTPase domain-containing protein</fullName>
    </recommendedName>
</protein>
<dbReference type="InterPro" id="IPR027417">
    <property type="entry name" value="P-loop_NTPase"/>
</dbReference>
<proteinExistence type="predicted"/>
<dbReference type="InterPro" id="IPR011646">
    <property type="entry name" value="KAP_P-loop"/>
</dbReference>